<organism evidence="1 2">
    <name type="scientific">Rhizophagus irregularis</name>
    <dbReference type="NCBI Taxonomy" id="588596"/>
    <lineage>
        <taxon>Eukaryota</taxon>
        <taxon>Fungi</taxon>
        <taxon>Fungi incertae sedis</taxon>
        <taxon>Mucoromycota</taxon>
        <taxon>Glomeromycotina</taxon>
        <taxon>Glomeromycetes</taxon>
        <taxon>Glomerales</taxon>
        <taxon>Glomeraceae</taxon>
        <taxon>Rhizophagus</taxon>
    </lineage>
</organism>
<gene>
    <name evidence="1" type="ORF">RhiirC2_776022</name>
</gene>
<evidence type="ECO:0008006" key="3">
    <source>
        <dbReference type="Google" id="ProtNLM"/>
    </source>
</evidence>
<sequence length="100" mass="11504">MFEKELSEILCECIIGSYLSGIKQCSIISEELGVPKSTVNDKWMSSHAVPILDWVAQSPDLNPIENLWNHLDRQVRKRKPLPKFKQELISAVQEEWGKLL</sequence>
<protein>
    <recommendedName>
        <fullName evidence="3">Tc1-like transposase DDE domain-containing protein</fullName>
    </recommendedName>
</protein>
<dbReference type="InterPro" id="IPR036397">
    <property type="entry name" value="RNaseH_sf"/>
</dbReference>
<name>A0A2N1NHY8_9GLOM</name>
<dbReference type="EMBL" id="LLXL01000371">
    <property type="protein sequence ID" value="PKK73444.1"/>
    <property type="molecule type" value="Genomic_DNA"/>
</dbReference>
<accession>A0A2N1NHY8</accession>
<evidence type="ECO:0000313" key="2">
    <source>
        <dbReference type="Proteomes" id="UP000233469"/>
    </source>
</evidence>
<dbReference type="AlphaFoldDB" id="A0A2N1NHY8"/>
<dbReference type="GO" id="GO:0003676">
    <property type="term" value="F:nucleic acid binding"/>
    <property type="evidence" value="ECO:0007669"/>
    <property type="project" value="InterPro"/>
</dbReference>
<evidence type="ECO:0000313" key="1">
    <source>
        <dbReference type="EMBL" id="PKK73444.1"/>
    </source>
</evidence>
<reference evidence="1 2" key="1">
    <citation type="submission" date="2016-04" db="EMBL/GenBank/DDBJ databases">
        <title>Genome analyses suggest a sexual origin of heterokaryosis in a supposedly ancient asexual fungus.</title>
        <authorList>
            <person name="Ropars J."/>
            <person name="Sedzielewska K."/>
            <person name="Noel J."/>
            <person name="Charron P."/>
            <person name="Farinelli L."/>
            <person name="Marton T."/>
            <person name="Kruger M."/>
            <person name="Pelin A."/>
            <person name="Brachmann A."/>
            <person name="Corradi N."/>
        </authorList>
    </citation>
    <scope>NUCLEOTIDE SEQUENCE [LARGE SCALE GENOMIC DNA]</scope>
    <source>
        <strain evidence="1 2">C2</strain>
    </source>
</reference>
<dbReference type="Gene3D" id="3.30.420.10">
    <property type="entry name" value="Ribonuclease H-like superfamily/Ribonuclease H"/>
    <property type="match status" value="1"/>
</dbReference>
<proteinExistence type="predicted"/>
<dbReference type="VEuPathDB" id="FungiDB:RhiirA1_337095"/>
<reference evidence="1 2" key="2">
    <citation type="submission" date="2017-10" db="EMBL/GenBank/DDBJ databases">
        <title>Extensive intraspecific genome diversity in a model arbuscular mycorrhizal fungus.</title>
        <authorList>
            <person name="Chen E.C.H."/>
            <person name="Morin E."/>
            <person name="Baudet D."/>
            <person name="Noel J."/>
            <person name="Ndikumana S."/>
            <person name="Charron P."/>
            <person name="St-Onge C."/>
            <person name="Giorgi J."/>
            <person name="Grigoriev I.V."/>
            <person name="Roux C."/>
            <person name="Martin F.M."/>
            <person name="Corradi N."/>
        </authorList>
    </citation>
    <scope>NUCLEOTIDE SEQUENCE [LARGE SCALE GENOMIC DNA]</scope>
    <source>
        <strain evidence="1 2">C2</strain>
    </source>
</reference>
<comment type="caution">
    <text evidence="1">The sequence shown here is derived from an EMBL/GenBank/DDBJ whole genome shotgun (WGS) entry which is preliminary data.</text>
</comment>
<dbReference type="Proteomes" id="UP000233469">
    <property type="component" value="Unassembled WGS sequence"/>
</dbReference>